<keyword evidence="3" id="KW-1185">Reference proteome</keyword>
<sequence>MTSKSTFNSISQTLIDNWLDATSPIEDPETFCGKISETMSLKMSLNFIDTRSDDPLDWYFRRIKPYGINSRILNLKKMFPDGPLRNLPDRTYLLDAVIPHYSCALSLRKPLIDLVLTKIAGIDVGYDRLLIPQKTNGRAEWCVSFTEGRFLFKTPVDAKLDPVEEVIIRLLMEGETAKEIAVELGLSQRTIEHRIDKMKIRYEARNVVHLTAKLFSIHLVRRMAEDRIISAGQRED</sequence>
<name>A0AAF1KPD0_9HYPH</name>
<reference evidence="2 3" key="1">
    <citation type="journal article" date="2018" name="Sci. Rep.">
        <title>Rhizobium tumorigenes sp. nov., a novel plant tumorigenic bacterium isolated from cane gall tumors on thornless blackberry.</title>
        <authorList>
            <person name="Kuzmanovi N."/>
            <person name="Smalla K."/>
            <person name="Gronow S."/>
            <person name="PuBawska J."/>
        </authorList>
    </citation>
    <scope>NUCLEOTIDE SEQUENCE [LARGE SCALE GENOMIC DNA]</scope>
    <source>
        <strain evidence="2 3">1078</strain>
    </source>
</reference>
<proteinExistence type="predicted"/>
<dbReference type="InterPro" id="IPR036388">
    <property type="entry name" value="WH-like_DNA-bd_sf"/>
</dbReference>
<dbReference type="GO" id="GO:0003677">
    <property type="term" value="F:DNA binding"/>
    <property type="evidence" value="ECO:0007669"/>
    <property type="project" value="InterPro"/>
</dbReference>
<dbReference type="AlphaFoldDB" id="A0AAF1KPD0"/>
<evidence type="ECO:0000313" key="2">
    <source>
        <dbReference type="EMBL" id="WFR94103.1"/>
    </source>
</evidence>
<dbReference type="Proteomes" id="UP000249499">
    <property type="component" value="Chromosome"/>
</dbReference>
<accession>A0AAF1KPD0</accession>
<dbReference type="RefSeq" id="WP_111222784.1">
    <property type="nucleotide sequence ID" value="NZ_CP117255.1"/>
</dbReference>
<dbReference type="SUPFAM" id="SSF46894">
    <property type="entry name" value="C-terminal effector domain of the bipartite response regulators"/>
    <property type="match status" value="1"/>
</dbReference>
<protein>
    <submittedName>
        <fullName evidence="2">LuxR C-terminal-related transcriptional regulator</fullName>
    </submittedName>
</protein>
<dbReference type="Pfam" id="PF00196">
    <property type="entry name" value="GerE"/>
    <property type="match status" value="1"/>
</dbReference>
<organism evidence="2 3">
    <name type="scientific">Rhizobium tumorigenes</name>
    <dbReference type="NCBI Taxonomy" id="2041385"/>
    <lineage>
        <taxon>Bacteria</taxon>
        <taxon>Pseudomonadati</taxon>
        <taxon>Pseudomonadota</taxon>
        <taxon>Alphaproteobacteria</taxon>
        <taxon>Hyphomicrobiales</taxon>
        <taxon>Rhizobiaceae</taxon>
        <taxon>Rhizobium/Agrobacterium group</taxon>
        <taxon>Rhizobium</taxon>
    </lineage>
</organism>
<evidence type="ECO:0000259" key="1">
    <source>
        <dbReference type="SMART" id="SM00421"/>
    </source>
</evidence>
<evidence type="ECO:0000313" key="3">
    <source>
        <dbReference type="Proteomes" id="UP000249499"/>
    </source>
</evidence>
<dbReference type="SMART" id="SM00421">
    <property type="entry name" value="HTH_LUXR"/>
    <property type="match status" value="1"/>
</dbReference>
<feature type="domain" description="HTH luxR-type" evidence="1">
    <location>
        <begin position="157"/>
        <end position="214"/>
    </location>
</feature>
<dbReference type="EMBL" id="CP117255">
    <property type="protein sequence ID" value="WFR94103.1"/>
    <property type="molecule type" value="Genomic_DNA"/>
</dbReference>
<dbReference type="InterPro" id="IPR000792">
    <property type="entry name" value="Tscrpt_reg_LuxR_C"/>
</dbReference>
<dbReference type="GO" id="GO:0006355">
    <property type="term" value="P:regulation of DNA-templated transcription"/>
    <property type="evidence" value="ECO:0007669"/>
    <property type="project" value="InterPro"/>
</dbReference>
<reference evidence="3" key="2">
    <citation type="journal article" date="2023" name="MicrobiologyOpen">
        <title>Genomics of the tumorigenes clade of the family Rhizobiaceae and description of Rhizobium rhododendri sp. nov.</title>
        <authorList>
            <person name="Kuzmanovic N."/>
            <person name="diCenzo G.C."/>
            <person name="Bunk B."/>
            <person name="Sproeer C."/>
            <person name="Fruehling A."/>
            <person name="Neumann-Schaal M."/>
            <person name="Overmann J."/>
            <person name="Smalla K."/>
        </authorList>
    </citation>
    <scope>NUCLEOTIDE SEQUENCE [LARGE SCALE GENOMIC DNA]</scope>
    <source>
        <strain evidence="3">1078</strain>
    </source>
</reference>
<dbReference type="InterPro" id="IPR016032">
    <property type="entry name" value="Sig_transdc_resp-reg_C-effctor"/>
</dbReference>
<dbReference type="KEGG" id="rtu:PR017_09590"/>
<dbReference type="Gene3D" id="1.10.10.10">
    <property type="entry name" value="Winged helix-like DNA-binding domain superfamily/Winged helix DNA-binding domain"/>
    <property type="match status" value="1"/>
</dbReference>
<gene>
    <name evidence="2" type="ORF">PR017_09590</name>
</gene>